<dbReference type="InterPro" id="IPR045871">
    <property type="entry name" value="AHP1-5/YPD1"/>
</dbReference>
<organism evidence="3 4">
    <name type="scientific">Horticoccus luteus</name>
    <dbReference type="NCBI Taxonomy" id="2862869"/>
    <lineage>
        <taxon>Bacteria</taxon>
        <taxon>Pseudomonadati</taxon>
        <taxon>Verrucomicrobiota</taxon>
        <taxon>Opitutia</taxon>
        <taxon>Opitutales</taxon>
        <taxon>Opitutaceae</taxon>
        <taxon>Horticoccus</taxon>
    </lineage>
</organism>
<accession>A0A8F9TSV0</accession>
<dbReference type="SMART" id="SM00073">
    <property type="entry name" value="HPT"/>
    <property type="match status" value="1"/>
</dbReference>
<keyword evidence="1" id="KW-0597">Phosphoprotein</keyword>
<dbReference type="Gene3D" id="1.20.120.160">
    <property type="entry name" value="HPT domain"/>
    <property type="match status" value="1"/>
</dbReference>
<dbReference type="KEGG" id="ole:K0B96_10055"/>
<evidence type="ECO:0000313" key="3">
    <source>
        <dbReference type="EMBL" id="QYM77668.1"/>
    </source>
</evidence>
<dbReference type="EMBL" id="CP080507">
    <property type="protein sequence ID" value="QYM77668.1"/>
    <property type="molecule type" value="Genomic_DNA"/>
</dbReference>
<dbReference type="RefSeq" id="WP_220160773.1">
    <property type="nucleotide sequence ID" value="NZ_CP080507.1"/>
</dbReference>
<dbReference type="PANTHER" id="PTHR28242">
    <property type="entry name" value="PHOSPHORELAY INTERMEDIATE PROTEIN YPD1"/>
    <property type="match status" value="1"/>
</dbReference>
<dbReference type="PROSITE" id="PS50894">
    <property type="entry name" value="HPT"/>
    <property type="match status" value="1"/>
</dbReference>
<feature type="modified residue" description="Phosphohistidine" evidence="1">
    <location>
        <position position="61"/>
    </location>
</feature>
<dbReference type="GO" id="GO:0000160">
    <property type="term" value="P:phosphorelay signal transduction system"/>
    <property type="evidence" value="ECO:0007669"/>
    <property type="project" value="InterPro"/>
</dbReference>
<feature type="domain" description="HPt" evidence="2">
    <location>
        <begin position="22"/>
        <end position="115"/>
    </location>
</feature>
<dbReference type="PANTHER" id="PTHR28242:SF52">
    <property type="entry name" value="PHOSPHORELAY INTERMEDIATE PROTEIN YPD1"/>
    <property type="match status" value="1"/>
</dbReference>
<evidence type="ECO:0000313" key="4">
    <source>
        <dbReference type="Proteomes" id="UP000825051"/>
    </source>
</evidence>
<sequence>MDTTVIDPEAIAGLRALNPDDNDEFLREIVGIFLEDTPARIAELDQSLADADTPRFVRAAHSIKGSSANLGATQLRHAAEQLERHGRDRGLADTAPLITSIKSEFARARQELAALVGSA</sequence>
<dbReference type="Proteomes" id="UP000825051">
    <property type="component" value="Chromosome"/>
</dbReference>
<dbReference type="InterPro" id="IPR008207">
    <property type="entry name" value="Sig_transdc_His_kin_Hpt_dom"/>
</dbReference>
<dbReference type="Pfam" id="PF01627">
    <property type="entry name" value="Hpt"/>
    <property type="match status" value="1"/>
</dbReference>
<keyword evidence="4" id="KW-1185">Reference proteome</keyword>
<protein>
    <submittedName>
        <fullName evidence="3">Hpt domain-containing protein</fullName>
    </submittedName>
</protein>
<dbReference type="GO" id="GO:0009927">
    <property type="term" value="F:histidine phosphotransfer kinase activity"/>
    <property type="evidence" value="ECO:0007669"/>
    <property type="project" value="InterPro"/>
</dbReference>
<dbReference type="GO" id="GO:0043424">
    <property type="term" value="F:protein histidine kinase binding"/>
    <property type="evidence" value="ECO:0007669"/>
    <property type="project" value="InterPro"/>
</dbReference>
<dbReference type="AlphaFoldDB" id="A0A8F9TSV0"/>
<name>A0A8F9TSV0_9BACT</name>
<dbReference type="SUPFAM" id="SSF47226">
    <property type="entry name" value="Histidine-containing phosphotransfer domain, HPT domain"/>
    <property type="match status" value="1"/>
</dbReference>
<evidence type="ECO:0000259" key="2">
    <source>
        <dbReference type="PROSITE" id="PS50894"/>
    </source>
</evidence>
<dbReference type="GO" id="GO:0005737">
    <property type="term" value="C:cytoplasm"/>
    <property type="evidence" value="ECO:0007669"/>
    <property type="project" value="TreeGrafter"/>
</dbReference>
<proteinExistence type="predicted"/>
<reference evidence="3" key="1">
    <citation type="submission" date="2021-08" db="EMBL/GenBank/DDBJ databases">
        <title>Genome of a novel bacterium of the phylum Verrucomicrobia, Oleiharenicola sp. KSB-15.</title>
        <authorList>
            <person name="Chung J.-H."/>
            <person name="Ahn J.-H."/>
            <person name="Yoon Y."/>
            <person name="Kim D.-Y."/>
            <person name="An S.-H."/>
            <person name="Park I."/>
            <person name="Yeon J."/>
        </authorList>
    </citation>
    <scope>NUCLEOTIDE SEQUENCE</scope>
    <source>
        <strain evidence="3">KSB-15</strain>
    </source>
</reference>
<dbReference type="CDD" id="cd00088">
    <property type="entry name" value="HPT"/>
    <property type="match status" value="1"/>
</dbReference>
<gene>
    <name evidence="3" type="ORF">K0B96_10055</name>
</gene>
<dbReference type="InterPro" id="IPR036641">
    <property type="entry name" value="HPT_dom_sf"/>
</dbReference>
<evidence type="ECO:0000256" key="1">
    <source>
        <dbReference type="PROSITE-ProRule" id="PRU00110"/>
    </source>
</evidence>